<evidence type="ECO:0000313" key="1">
    <source>
        <dbReference type="EMBL" id="GGY63290.1"/>
    </source>
</evidence>
<dbReference type="Pfam" id="PF05728">
    <property type="entry name" value="UPF0227"/>
    <property type="match status" value="1"/>
</dbReference>
<name>A0ABQ3AT91_9GAMM</name>
<proteinExistence type="predicted"/>
<protein>
    <submittedName>
        <fullName evidence="1">Esterase</fullName>
    </submittedName>
</protein>
<dbReference type="Proteomes" id="UP000601597">
    <property type="component" value="Unassembled WGS sequence"/>
</dbReference>
<sequence length="178" mass="19232">MNILYIHGFDSSVKAQSPKYDALAELGKVTAIAPDYAEGRAAAVELATRTVKELDIDLLVGTSMGGWLAAQIGEQEGLPFVALNPSIEPHLTLDKYVGKDLQGKLSHEAVSSYGPFPVKGRGMVIVELGDEVIDSRRTVETLSPHFPVIQFSGGAHQFEKVDEIVAPIREFLSKKSAI</sequence>
<gene>
    <name evidence="1" type="ORF">GCM10007071_07330</name>
</gene>
<dbReference type="RefSeq" id="WP_189573063.1">
    <property type="nucleotide sequence ID" value="NZ_BMXV01000002.1"/>
</dbReference>
<dbReference type="SUPFAM" id="SSF53474">
    <property type="entry name" value="alpha/beta-Hydrolases"/>
    <property type="match status" value="1"/>
</dbReference>
<reference evidence="2" key="1">
    <citation type="journal article" date="2019" name="Int. J. Syst. Evol. Microbiol.">
        <title>The Global Catalogue of Microorganisms (GCM) 10K type strain sequencing project: providing services to taxonomists for standard genome sequencing and annotation.</title>
        <authorList>
            <consortium name="The Broad Institute Genomics Platform"/>
            <consortium name="The Broad Institute Genome Sequencing Center for Infectious Disease"/>
            <person name="Wu L."/>
            <person name="Ma J."/>
        </authorList>
    </citation>
    <scope>NUCLEOTIDE SEQUENCE [LARGE SCALE GENOMIC DNA]</scope>
    <source>
        <strain evidence="2">KCTC 22280</strain>
    </source>
</reference>
<dbReference type="InterPro" id="IPR029058">
    <property type="entry name" value="AB_hydrolase_fold"/>
</dbReference>
<dbReference type="EMBL" id="BMXV01000002">
    <property type="protein sequence ID" value="GGY63290.1"/>
    <property type="molecule type" value="Genomic_DNA"/>
</dbReference>
<evidence type="ECO:0000313" key="2">
    <source>
        <dbReference type="Proteomes" id="UP000601597"/>
    </source>
</evidence>
<organism evidence="1 2">
    <name type="scientific">Marinobacter zhanjiangensis</name>
    <dbReference type="NCBI Taxonomy" id="578215"/>
    <lineage>
        <taxon>Bacteria</taxon>
        <taxon>Pseudomonadati</taxon>
        <taxon>Pseudomonadota</taxon>
        <taxon>Gammaproteobacteria</taxon>
        <taxon>Pseudomonadales</taxon>
        <taxon>Marinobacteraceae</taxon>
        <taxon>Marinobacter</taxon>
    </lineage>
</organism>
<keyword evidence="2" id="KW-1185">Reference proteome</keyword>
<accession>A0ABQ3AT91</accession>
<comment type="caution">
    <text evidence="1">The sequence shown here is derived from an EMBL/GenBank/DDBJ whole genome shotgun (WGS) entry which is preliminary data.</text>
</comment>
<dbReference type="Gene3D" id="3.40.50.1820">
    <property type="entry name" value="alpha/beta hydrolase"/>
    <property type="match status" value="1"/>
</dbReference>
<dbReference type="PANTHER" id="PTHR35602">
    <property type="entry name" value="ESTERASE YQIA-RELATED"/>
    <property type="match status" value="1"/>
</dbReference>
<dbReference type="PANTHER" id="PTHR35602:SF2">
    <property type="entry name" value="UPF0227 PROTEIN YCFP"/>
    <property type="match status" value="1"/>
</dbReference>
<dbReference type="InterPro" id="IPR008886">
    <property type="entry name" value="UPF0227/Esterase_YqiA"/>
</dbReference>